<dbReference type="InterPro" id="IPR036271">
    <property type="entry name" value="Tet_transcr_reg_TetR-rel_C_sf"/>
</dbReference>
<dbReference type="EMBL" id="JAMTCS010000001">
    <property type="protein sequence ID" value="MCP2262862.1"/>
    <property type="molecule type" value="Genomic_DNA"/>
</dbReference>
<keyword evidence="1 2" id="KW-0238">DNA-binding</keyword>
<dbReference type="Proteomes" id="UP001139493">
    <property type="component" value="Unassembled WGS sequence"/>
</dbReference>
<evidence type="ECO:0000256" key="2">
    <source>
        <dbReference type="PROSITE-ProRule" id="PRU00335"/>
    </source>
</evidence>
<name>A0A9X2JTY0_9MICO</name>
<dbReference type="AlphaFoldDB" id="A0A9X2JTY0"/>
<gene>
    <name evidence="5" type="ORF">APR03_000185</name>
</gene>
<proteinExistence type="predicted"/>
<dbReference type="Gene3D" id="1.10.357.10">
    <property type="entry name" value="Tetracycline Repressor, domain 2"/>
    <property type="match status" value="1"/>
</dbReference>
<dbReference type="InterPro" id="IPR050109">
    <property type="entry name" value="HTH-type_TetR-like_transc_reg"/>
</dbReference>
<feature type="DNA-binding region" description="H-T-H motif" evidence="2">
    <location>
        <begin position="59"/>
        <end position="78"/>
    </location>
</feature>
<accession>A0A9X2JTY0</accession>
<dbReference type="PROSITE" id="PS50977">
    <property type="entry name" value="HTH_TETR_2"/>
    <property type="match status" value="1"/>
</dbReference>
<evidence type="ECO:0000313" key="5">
    <source>
        <dbReference type="EMBL" id="MCP2262862.1"/>
    </source>
</evidence>
<feature type="region of interest" description="Disordered" evidence="3">
    <location>
        <begin position="1"/>
        <end position="36"/>
    </location>
</feature>
<dbReference type="InterPro" id="IPR009057">
    <property type="entry name" value="Homeodomain-like_sf"/>
</dbReference>
<evidence type="ECO:0000313" key="6">
    <source>
        <dbReference type="Proteomes" id="UP001139493"/>
    </source>
</evidence>
<evidence type="ECO:0000259" key="4">
    <source>
        <dbReference type="PROSITE" id="PS50977"/>
    </source>
</evidence>
<dbReference type="GO" id="GO:0000976">
    <property type="term" value="F:transcription cis-regulatory region binding"/>
    <property type="evidence" value="ECO:0007669"/>
    <property type="project" value="TreeGrafter"/>
</dbReference>
<evidence type="ECO:0000256" key="3">
    <source>
        <dbReference type="SAM" id="MobiDB-lite"/>
    </source>
</evidence>
<dbReference type="GO" id="GO:0003700">
    <property type="term" value="F:DNA-binding transcription factor activity"/>
    <property type="evidence" value="ECO:0007669"/>
    <property type="project" value="TreeGrafter"/>
</dbReference>
<protein>
    <submittedName>
        <fullName evidence="5">Transcriptional regulator, TetR family</fullName>
    </submittedName>
</protein>
<dbReference type="PANTHER" id="PTHR30055:SF209">
    <property type="entry name" value="POSSIBLE TRANSCRIPTIONAL REGULATORY PROTEIN (PROBABLY TETR-FAMILY)"/>
    <property type="match status" value="1"/>
</dbReference>
<feature type="domain" description="HTH tetR-type" evidence="4">
    <location>
        <begin position="36"/>
        <end position="96"/>
    </location>
</feature>
<dbReference type="SUPFAM" id="SSF46689">
    <property type="entry name" value="Homeodomain-like"/>
    <property type="match status" value="1"/>
</dbReference>
<keyword evidence="6" id="KW-1185">Reference proteome</keyword>
<dbReference type="PRINTS" id="PR00455">
    <property type="entry name" value="HTHTETR"/>
</dbReference>
<comment type="caution">
    <text evidence="5">The sequence shown here is derived from an EMBL/GenBank/DDBJ whole genome shotgun (WGS) entry which is preliminary data.</text>
</comment>
<dbReference type="Pfam" id="PF00440">
    <property type="entry name" value="TetR_N"/>
    <property type="match status" value="1"/>
</dbReference>
<sequence>MNDTTGTGQRYHGPDTIGTMASSTAPSPAPDDGATAAVSTRIVRAAARLLAEGGREAVSTRAVAAAAGTKPPAIYRLFGDKDGLLDAVAEHGFATYYADKAARRPEGDPVERLRAGWDRHVRFGLDNPALFALMYGDPRPAHTSPAAVAALGMMRATVHDVAAAGRLAVSEDLAGGILHSVATGTVLTLLDRPEDERDTGLSATNREMVIGRITTDEHAPGPAGPVAAATTLHAHLDALTALSDGERHVLREWLERVAR</sequence>
<evidence type="ECO:0000256" key="1">
    <source>
        <dbReference type="ARBA" id="ARBA00023125"/>
    </source>
</evidence>
<dbReference type="InterPro" id="IPR001647">
    <property type="entry name" value="HTH_TetR"/>
</dbReference>
<dbReference type="SUPFAM" id="SSF48498">
    <property type="entry name" value="Tetracyclin repressor-like, C-terminal domain"/>
    <property type="match status" value="1"/>
</dbReference>
<dbReference type="PANTHER" id="PTHR30055">
    <property type="entry name" value="HTH-TYPE TRANSCRIPTIONAL REGULATOR RUTR"/>
    <property type="match status" value="1"/>
</dbReference>
<organism evidence="5 6">
    <name type="scientific">Promicromonospora thailandica</name>
    <dbReference type="NCBI Taxonomy" id="765201"/>
    <lineage>
        <taxon>Bacteria</taxon>
        <taxon>Bacillati</taxon>
        <taxon>Actinomycetota</taxon>
        <taxon>Actinomycetes</taxon>
        <taxon>Micrococcales</taxon>
        <taxon>Promicromonosporaceae</taxon>
        <taxon>Promicromonospora</taxon>
    </lineage>
</organism>
<reference evidence="5" key="1">
    <citation type="submission" date="2022-06" db="EMBL/GenBank/DDBJ databases">
        <title>Genomic Encyclopedia of Archaeal and Bacterial Type Strains, Phase II (KMG-II): from individual species to whole genera.</title>
        <authorList>
            <person name="Goeker M."/>
        </authorList>
    </citation>
    <scope>NUCLEOTIDE SEQUENCE</scope>
    <source>
        <strain evidence="5">DSM 26652</strain>
    </source>
</reference>